<gene>
    <name evidence="1" type="ORF">MVEN_00078600</name>
</gene>
<dbReference type="Proteomes" id="UP000620124">
    <property type="component" value="Unassembled WGS sequence"/>
</dbReference>
<name>A0A8H7DH98_9AGAR</name>
<dbReference type="AlphaFoldDB" id="A0A8H7DH98"/>
<reference evidence="1" key="1">
    <citation type="submission" date="2020-05" db="EMBL/GenBank/DDBJ databases">
        <title>Mycena genomes resolve the evolution of fungal bioluminescence.</title>
        <authorList>
            <person name="Tsai I.J."/>
        </authorList>
    </citation>
    <scope>NUCLEOTIDE SEQUENCE</scope>
    <source>
        <strain evidence="1">CCC161011</strain>
    </source>
</reference>
<sequence length="85" mass="9481">MSLVNTYCRPDAKLSTDMAGRGFIYQSKLNNILEKRVNTTVADDSTKGDDEVKGFWEAVDTSLGELRNITNHNEEGLSRVMAPPF</sequence>
<accession>A0A8H7DH98</accession>
<keyword evidence="2" id="KW-1185">Reference proteome</keyword>
<proteinExistence type="predicted"/>
<evidence type="ECO:0000313" key="2">
    <source>
        <dbReference type="Proteomes" id="UP000620124"/>
    </source>
</evidence>
<protein>
    <submittedName>
        <fullName evidence="1">Uncharacterized protein</fullName>
    </submittedName>
</protein>
<evidence type="ECO:0000313" key="1">
    <source>
        <dbReference type="EMBL" id="KAF7372193.1"/>
    </source>
</evidence>
<organism evidence="1 2">
    <name type="scientific">Mycena venus</name>
    <dbReference type="NCBI Taxonomy" id="2733690"/>
    <lineage>
        <taxon>Eukaryota</taxon>
        <taxon>Fungi</taxon>
        <taxon>Dikarya</taxon>
        <taxon>Basidiomycota</taxon>
        <taxon>Agaricomycotina</taxon>
        <taxon>Agaricomycetes</taxon>
        <taxon>Agaricomycetidae</taxon>
        <taxon>Agaricales</taxon>
        <taxon>Marasmiineae</taxon>
        <taxon>Mycenaceae</taxon>
        <taxon>Mycena</taxon>
    </lineage>
</organism>
<dbReference type="EMBL" id="JACAZI010000001">
    <property type="protein sequence ID" value="KAF7372193.1"/>
    <property type="molecule type" value="Genomic_DNA"/>
</dbReference>
<comment type="caution">
    <text evidence="1">The sequence shown here is derived from an EMBL/GenBank/DDBJ whole genome shotgun (WGS) entry which is preliminary data.</text>
</comment>